<feature type="region of interest" description="Disordered" evidence="1">
    <location>
        <begin position="347"/>
        <end position="392"/>
    </location>
</feature>
<gene>
    <name evidence="2" type="ORF">J5N97_000562</name>
</gene>
<accession>A0A9D5BVK8</accession>
<dbReference type="AlphaFoldDB" id="A0A9D5BVK8"/>
<comment type="caution">
    <text evidence="2">The sequence shown here is derived from an EMBL/GenBank/DDBJ whole genome shotgun (WGS) entry which is preliminary data.</text>
</comment>
<feature type="region of interest" description="Disordered" evidence="1">
    <location>
        <begin position="244"/>
        <end position="294"/>
    </location>
</feature>
<name>A0A9D5BVK8_9LILI</name>
<feature type="compositionally biased region" description="Polar residues" evidence="1">
    <location>
        <begin position="249"/>
        <end position="260"/>
    </location>
</feature>
<dbReference type="EMBL" id="JAGGNH010000026">
    <property type="protein sequence ID" value="KAJ0961355.1"/>
    <property type="molecule type" value="Genomic_DNA"/>
</dbReference>
<feature type="compositionally biased region" description="Polar residues" evidence="1">
    <location>
        <begin position="372"/>
        <end position="383"/>
    </location>
</feature>
<evidence type="ECO:0008006" key="4">
    <source>
        <dbReference type="Google" id="ProtNLM"/>
    </source>
</evidence>
<sequence>MEGRERMKRFSIISVKKTREGMVGIQDITDVLSCIVDEQWTWVVKPLRDGRFITAFPTTELAKQTEEKGPIRMLDFSLDFQQWSPDLWKKSRAEGAIRWVLVKELPMDCWSRDSAARLLKPAGDLVYIDGQSREYGEDLKVLLRVRKPRRLPCEIHCSIGTRQYCYSLDMVAGQPALPWDTRRRTEQEDTSNPVPAEQNMPNELSQEPVPLQHNSLDKGKAPMVITDKAPARSGGVRPHGIVIKERQSDQGQNRSEQSNRPPVRRALLGTTGQELSTTAPVHGEEDRRSGVGKERAAMGLVTGDKTGHVVADVGVESAVERENFGDVEDARGADVDLYLTAAWKNPCTRKGDSGSIGHPDKLGPSSPVPPRTNLTHCNGSTGSVDRPNKAHL</sequence>
<feature type="compositionally biased region" description="Polar residues" evidence="1">
    <location>
        <begin position="270"/>
        <end position="279"/>
    </location>
</feature>
<feature type="compositionally biased region" description="Basic and acidic residues" evidence="1">
    <location>
        <begin position="282"/>
        <end position="294"/>
    </location>
</feature>
<feature type="region of interest" description="Disordered" evidence="1">
    <location>
        <begin position="177"/>
        <end position="217"/>
    </location>
</feature>
<proteinExistence type="predicted"/>
<protein>
    <recommendedName>
        <fullName evidence="4">DUF4283 domain-containing protein</fullName>
    </recommendedName>
</protein>
<dbReference type="Proteomes" id="UP001085076">
    <property type="component" value="Unassembled WGS sequence"/>
</dbReference>
<evidence type="ECO:0000313" key="2">
    <source>
        <dbReference type="EMBL" id="KAJ0961355.1"/>
    </source>
</evidence>
<organism evidence="2 3">
    <name type="scientific">Dioscorea zingiberensis</name>
    <dbReference type="NCBI Taxonomy" id="325984"/>
    <lineage>
        <taxon>Eukaryota</taxon>
        <taxon>Viridiplantae</taxon>
        <taxon>Streptophyta</taxon>
        <taxon>Embryophyta</taxon>
        <taxon>Tracheophyta</taxon>
        <taxon>Spermatophyta</taxon>
        <taxon>Magnoliopsida</taxon>
        <taxon>Liliopsida</taxon>
        <taxon>Dioscoreales</taxon>
        <taxon>Dioscoreaceae</taxon>
        <taxon>Dioscorea</taxon>
    </lineage>
</organism>
<keyword evidence="3" id="KW-1185">Reference proteome</keyword>
<evidence type="ECO:0000313" key="3">
    <source>
        <dbReference type="Proteomes" id="UP001085076"/>
    </source>
</evidence>
<evidence type="ECO:0000256" key="1">
    <source>
        <dbReference type="SAM" id="MobiDB-lite"/>
    </source>
</evidence>
<reference evidence="2 3" key="1">
    <citation type="journal article" date="2022" name="Hortic Res">
        <title>The genome of Dioscorea zingiberensis sheds light on the biosynthesis, origin and evolution of the medicinally important diosgenin saponins.</title>
        <authorList>
            <person name="Li Y."/>
            <person name="Tan C."/>
            <person name="Li Z."/>
            <person name="Guo J."/>
            <person name="Li S."/>
            <person name="Chen X."/>
            <person name="Wang C."/>
            <person name="Dai X."/>
            <person name="Yang H."/>
            <person name="Song W."/>
            <person name="Hou L."/>
            <person name="Xu J."/>
            <person name="Tong Z."/>
            <person name="Xu A."/>
            <person name="Yuan X."/>
            <person name="Wang W."/>
            <person name="Yang Q."/>
            <person name="Chen L."/>
            <person name="Sun Z."/>
            <person name="Wang K."/>
            <person name="Pan B."/>
            <person name="Chen J."/>
            <person name="Bao Y."/>
            <person name="Liu F."/>
            <person name="Qi X."/>
            <person name="Gang D.R."/>
            <person name="Wen J."/>
            <person name="Li J."/>
        </authorList>
    </citation>
    <scope>NUCLEOTIDE SEQUENCE [LARGE SCALE GENOMIC DNA]</scope>
    <source>
        <strain evidence="2">Dzin_1.0</strain>
    </source>
</reference>